<dbReference type="Pfam" id="PF07064">
    <property type="entry name" value="RIC1"/>
    <property type="match status" value="1"/>
</dbReference>
<dbReference type="AlphaFoldDB" id="A0A367XUC5"/>
<keyword evidence="5" id="KW-1185">Reference proteome</keyword>
<accession>A0A367XUC5</accession>
<protein>
    <recommendedName>
        <fullName evidence="3">RIC1 C-terminal alpha solenoid region domain-containing protein</fullName>
    </recommendedName>
</protein>
<dbReference type="GO" id="GO:0042147">
    <property type="term" value="P:retrograde transport, endosome to Golgi"/>
    <property type="evidence" value="ECO:0007669"/>
    <property type="project" value="TreeGrafter"/>
</dbReference>
<evidence type="ECO:0000313" key="4">
    <source>
        <dbReference type="EMBL" id="RCK56412.1"/>
    </source>
</evidence>
<reference evidence="4 5" key="1">
    <citation type="submission" date="2018-06" db="EMBL/GenBank/DDBJ databases">
        <title>Whole genome sequencing of Candida tropicalis (genome annotated by CSBL at Korea University).</title>
        <authorList>
            <person name="Ahn J."/>
        </authorList>
    </citation>
    <scope>NUCLEOTIDE SEQUENCE [LARGE SCALE GENOMIC DNA]</scope>
    <source>
        <strain evidence="4 5">ATCC 20962</strain>
    </source>
</reference>
<evidence type="ECO:0000259" key="3">
    <source>
        <dbReference type="Pfam" id="PF07064"/>
    </source>
</evidence>
<proteinExistence type="predicted"/>
<sequence length="1005" mass="117532">MVWINGCPQFLIDVPVNEKILELIDIPHTPLLGVLTKTSVFIFNQFTLLPLGSHVRNSKSIESDGSNVQMKTKHVSVNTAKFQKLNTVNLFIQTDLNFLIIYQISINYSSSIYEVHNKNDELIQNGLPLSFTPLGFSITSFFKSATKTIIHGSEDVSLNLENIENVNNCSIEDDIGGLNIEPIKLSIFKILKIGIGLKDFWLQQNSHNLFIFNNHDKKNHDIASDNDDDYLQMVNILNFKTKLFHFLDFTWYNNSKITFITYNEFLNYFIFVNKKNEIWCMTIQDEQDQGYKIGTGENIENIRFNPQVNLLIVKQEGLKLYTIKHKQIHFSKDLDIEEGEIEWSPCGEFFKVLDKSNDSWKLVSRFGNITFDSQQILDELDESNDTNRDFLKATMITIPGNGSALYVLNKNKLYYVSLNKSNGLILYNKEYISVLQNTKNIIRFPLLARFKKILLSQEHFNGRVNQHKKSQTGKLTFSKSLHNQLAIAYGDYLSVSTPYSQGDQIDHILWFNFRSHFADSLNIIDQFWYQDFLIVINRRSKHVFEEGDDEDKDYLVDEFIVLDASKTKYGMGGEDISFTSDSLLWKYDFKSTFINVHLSEDKENTGQAVILTADHRLIVLQLATNKTVKTETEIKHYKIFISVNKTVHLSSIKHRIDLDEVIQASMINNRHFLFLLSTGDFYLLKNQSRAFVPTPAQAVKPSSNNNNNMYDLIKLHSNIEFFKFKMIKFEHDLRFVYLFNGKQVLIYEIDELIEKAYDKAKRHPDEVLDFDDDEDSLIPIVIDTDGMQPFEFDTVLDDKSLDLIGLDTWAIDKQTAGGLIIRNRISHKLVLNNFIEYDLLHKGDLESSFKKYKHFKSFHYCLELLLFKHLTDEKYLPLKRLFQLIEFTDNSEFIYINCLRKIEIGYWNTFFNALETTPEEFMNRLIEIDNVELCYNYLIIYLNYKHEDEKSSKDQLSEVDKDIILKIIKMLDRTGKWDWCFELCRFVKILEHSDEFLKQIKQELQ</sequence>
<dbReference type="Proteomes" id="UP000253472">
    <property type="component" value="Unassembled WGS sequence"/>
</dbReference>
<dbReference type="PANTHER" id="PTHR22746:SF10">
    <property type="entry name" value="GUANINE NUCLEOTIDE EXCHANGE FACTOR SUBUNIT RIC1"/>
    <property type="match status" value="1"/>
</dbReference>
<dbReference type="GO" id="GO:0000139">
    <property type="term" value="C:Golgi membrane"/>
    <property type="evidence" value="ECO:0007669"/>
    <property type="project" value="TreeGrafter"/>
</dbReference>
<dbReference type="GO" id="GO:0034066">
    <property type="term" value="C:Ric1-Rgp1 guanyl-nucleotide exchange factor complex"/>
    <property type="evidence" value="ECO:0007669"/>
    <property type="project" value="InterPro"/>
</dbReference>
<dbReference type="InterPro" id="IPR009771">
    <property type="entry name" value="RIC1_C"/>
</dbReference>
<dbReference type="GO" id="GO:0005829">
    <property type="term" value="C:cytosol"/>
    <property type="evidence" value="ECO:0007669"/>
    <property type="project" value="TreeGrafter"/>
</dbReference>
<dbReference type="OrthoDB" id="67540at2759"/>
<comment type="subcellular location">
    <subcellularLocation>
        <location evidence="1">Membrane</location>
    </subcellularLocation>
</comment>
<evidence type="ECO:0000313" key="5">
    <source>
        <dbReference type="Proteomes" id="UP000253472"/>
    </source>
</evidence>
<comment type="caution">
    <text evidence="4">The sequence shown here is derived from an EMBL/GenBank/DDBJ whole genome shotgun (WGS) entry which is preliminary data.</text>
</comment>
<dbReference type="GO" id="GO:0006886">
    <property type="term" value="P:intracellular protein transport"/>
    <property type="evidence" value="ECO:0007669"/>
    <property type="project" value="InterPro"/>
</dbReference>
<organism evidence="4 5">
    <name type="scientific">Candida viswanathii</name>
    <dbReference type="NCBI Taxonomy" id="5486"/>
    <lineage>
        <taxon>Eukaryota</taxon>
        <taxon>Fungi</taxon>
        <taxon>Dikarya</taxon>
        <taxon>Ascomycota</taxon>
        <taxon>Saccharomycotina</taxon>
        <taxon>Pichiomycetes</taxon>
        <taxon>Debaryomycetaceae</taxon>
        <taxon>Candida/Lodderomyces clade</taxon>
        <taxon>Candida</taxon>
    </lineage>
</organism>
<feature type="domain" description="RIC1 C-terminal alpha solenoid region" evidence="3">
    <location>
        <begin position="845"/>
        <end position="1003"/>
    </location>
</feature>
<dbReference type="EMBL" id="QLNQ01000029">
    <property type="protein sequence ID" value="RCK56412.1"/>
    <property type="molecule type" value="Genomic_DNA"/>
</dbReference>
<evidence type="ECO:0000256" key="2">
    <source>
        <dbReference type="ARBA" id="ARBA00023136"/>
    </source>
</evidence>
<dbReference type="InterPro" id="IPR040096">
    <property type="entry name" value="Ric1"/>
</dbReference>
<gene>
    <name evidence="4" type="ORF">Cantr_04967</name>
</gene>
<evidence type="ECO:0000256" key="1">
    <source>
        <dbReference type="ARBA" id="ARBA00004370"/>
    </source>
</evidence>
<name>A0A367XUC5_9ASCO</name>
<dbReference type="STRING" id="5486.A0A367XUC5"/>
<dbReference type="PANTHER" id="PTHR22746">
    <property type="entry name" value="RAB6A-GEF COMPLEX PARTNER PROTEIN 1"/>
    <property type="match status" value="1"/>
</dbReference>
<keyword evidence="2" id="KW-0472">Membrane</keyword>